<dbReference type="AlphaFoldDB" id="A0A2G8S6W6"/>
<feature type="transmembrane region" description="Helical" evidence="13">
    <location>
        <begin position="270"/>
        <end position="289"/>
    </location>
</feature>
<evidence type="ECO:0000256" key="12">
    <source>
        <dbReference type="SAM" id="MobiDB-lite"/>
    </source>
</evidence>
<organism evidence="14 15">
    <name type="scientific">Ganoderma sinense ZZ0214-1</name>
    <dbReference type="NCBI Taxonomy" id="1077348"/>
    <lineage>
        <taxon>Eukaryota</taxon>
        <taxon>Fungi</taxon>
        <taxon>Dikarya</taxon>
        <taxon>Basidiomycota</taxon>
        <taxon>Agaricomycotina</taxon>
        <taxon>Agaricomycetes</taxon>
        <taxon>Polyporales</taxon>
        <taxon>Polyporaceae</taxon>
        <taxon>Ganoderma</taxon>
    </lineage>
</organism>
<keyword evidence="5" id="KW-0210">Decarboxylase</keyword>
<keyword evidence="7" id="KW-0594">Phospholipid biosynthesis</keyword>
<dbReference type="Proteomes" id="UP000230002">
    <property type="component" value="Unassembled WGS sequence"/>
</dbReference>
<feature type="region of interest" description="Disordered" evidence="12">
    <location>
        <begin position="1"/>
        <end position="26"/>
    </location>
</feature>
<comment type="caution">
    <text evidence="14">The sequence shown here is derived from an EMBL/GenBank/DDBJ whole genome shotgun (WGS) entry which is preliminary data.</text>
</comment>
<evidence type="ECO:0000256" key="10">
    <source>
        <dbReference type="ARBA" id="ARBA00023317"/>
    </source>
</evidence>
<accession>A0A2G8S6W6</accession>
<feature type="compositionally biased region" description="Basic and acidic residues" evidence="12">
    <location>
        <begin position="15"/>
        <end position="26"/>
    </location>
</feature>
<evidence type="ECO:0000256" key="1">
    <source>
        <dbReference type="ARBA" id="ARBA00001928"/>
    </source>
</evidence>
<evidence type="ECO:0000256" key="8">
    <source>
        <dbReference type="ARBA" id="ARBA00023239"/>
    </source>
</evidence>
<dbReference type="OrthoDB" id="5973539at2759"/>
<evidence type="ECO:0000256" key="2">
    <source>
        <dbReference type="ARBA" id="ARBA00005189"/>
    </source>
</evidence>
<dbReference type="GO" id="GO:0004609">
    <property type="term" value="F:phosphatidylserine decarboxylase activity"/>
    <property type="evidence" value="ECO:0007669"/>
    <property type="project" value="UniProtKB-EC"/>
</dbReference>
<comment type="pathway">
    <text evidence="2">Lipid metabolism.</text>
</comment>
<dbReference type="PANTHER" id="PTHR10067:SF17">
    <property type="entry name" value="PHOSPHATIDYLSERINE DECARBOXYLASE PROENZYME 2"/>
    <property type="match status" value="1"/>
</dbReference>
<dbReference type="GO" id="GO:0006646">
    <property type="term" value="P:phosphatidylethanolamine biosynthetic process"/>
    <property type="evidence" value="ECO:0007669"/>
    <property type="project" value="UniProtKB-UniPathway"/>
</dbReference>
<keyword evidence="15" id="KW-1185">Reference proteome</keyword>
<evidence type="ECO:0000256" key="13">
    <source>
        <dbReference type="SAM" id="Phobius"/>
    </source>
</evidence>
<evidence type="ECO:0000256" key="3">
    <source>
        <dbReference type="ARBA" id="ARBA00012243"/>
    </source>
</evidence>
<dbReference type="InterPro" id="IPR003817">
    <property type="entry name" value="PS_Dcarbxylase"/>
</dbReference>
<evidence type="ECO:0000256" key="5">
    <source>
        <dbReference type="ARBA" id="ARBA00022793"/>
    </source>
</evidence>
<protein>
    <recommendedName>
        <fullName evidence="3">phosphatidylserine decarboxylase</fullName>
        <ecNumber evidence="3">4.1.1.65</ecNumber>
    </recommendedName>
</protein>
<keyword evidence="13" id="KW-1133">Transmembrane helix</keyword>
<proteinExistence type="predicted"/>
<keyword evidence="13" id="KW-0472">Membrane</keyword>
<dbReference type="EMBL" id="AYKW01000021">
    <property type="protein sequence ID" value="PIL29520.1"/>
    <property type="molecule type" value="Genomic_DNA"/>
</dbReference>
<name>A0A2G8S6W6_9APHY</name>
<keyword evidence="9" id="KW-1208">Phospholipid metabolism</keyword>
<evidence type="ECO:0000256" key="9">
    <source>
        <dbReference type="ARBA" id="ARBA00023264"/>
    </source>
</evidence>
<dbReference type="UniPathway" id="UPA00558"/>
<dbReference type="InterPro" id="IPR033177">
    <property type="entry name" value="PSD-B"/>
</dbReference>
<dbReference type="STRING" id="1077348.A0A2G8S6W6"/>
<keyword evidence="6" id="KW-0443">Lipid metabolism</keyword>
<evidence type="ECO:0000256" key="6">
    <source>
        <dbReference type="ARBA" id="ARBA00023098"/>
    </source>
</evidence>
<dbReference type="PANTHER" id="PTHR10067">
    <property type="entry name" value="PHOSPHATIDYLSERINE DECARBOXYLASE"/>
    <property type="match status" value="1"/>
</dbReference>
<evidence type="ECO:0000256" key="11">
    <source>
        <dbReference type="ARBA" id="ARBA00024326"/>
    </source>
</evidence>
<comment type="cofactor">
    <cofactor evidence="1">
        <name>pyruvate</name>
        <dbReference type="ChEBI" id="CHEBI:15361"/>
    </cofactor>
</comment>
<sequence length="402" mass="43822">MSHIPEDVALTRPVEQTHPDNLPDAKDPNDVVAALHQLLDKSEQHDDVRMSILGISVSFYGRLGMHLMFYGGTQIKLLHNRTVETVLRDLSLRQGKVYDSPESVKSIPSFIQTYSIALDELEQPDVTKYKCFNDFFYRKLRPGMRPVQHADDPLGFCSAADSRLTVYPTVEAAHTFWVKGNNFSIASLLGVEQGSDQARMFEGGSVAIFRLAPADYHRFHSPIDGVVGDVHDIPGQYYTVNPQAVNESGFDVFTDNKRSILYMTHSQSNAPIAFVAIGAMLVGSILWTVKKGDTVKRGEELGYFAYGGSTVVVLFPKSLMQFDEDLLKNSDVPIETLVKVGQSIGHSLLPTAGFNPASVLRGGDVNSSEESSASATATAGATAEAAGGSWDVWGLSSKCTVL</sequence>
<dbReference type="NCBIfam" id="TIGR00163">
    <property type="entry name" value="PS_decarb"/>
    <property type="match status" value="1"/>
</dbReference>
<keyword evidence="10" id="KW-0670">Pyruvate</keyword>
<comment type="pathway">
    <text evidence="11">Phospholipid metabolism; phosphatidylethanolamine biosynthesis.</text>
</comment>
<evidence type="ECO:0000256" key="7">
    <source>
        <dbReference type="ARBA" id="ARBA00023209"/>
    </source>
</evidence>
<reference evidence="14 15" key="1">
    <citation type="journal article" date="2015" name="Sci. Rep.">
        <title>Chromosome-level genome map provides insights into diverse defense mechanisms in the medicinal fungus Ganoderma sinense.</title>
        <authorList>
            <person name="Zhu Y."/>
            <person name="Xu J."/>
            <person name="Sun C."/>
            <person name="Zhou S."/>
            <person name="Xu H."/>
            <person name="Nelson D.R."/>
            <person name="Qian J."/>
            <person name="Song J."/>
            <person name="Luo H."/>
            <person name="Xiang L."/>
            <person name="Li Y."/>
            <person name="Xu Z."/>
            <person name="Ji A."/>
            <person name="Wang L."/>
            <person name="Lu S."/>
            <person name="Hayward A."/>
            <person name="Sun W."/>
            <person name="Li X."/>
            <person name="Schwartz D.C."/>
            <person name="Wang Y."/>
            <person name="Chen S."/>
        </authorList>
    </citation>
    <scope>NUCLEOTIDE SEQUENCE [LARGE SCALE GENOMIC DNA]</scope>
    <source>
        <strain evidence="14 15">ZZ0214-1</strain>
    </source>
</reference>
<keyword evidence="8" id="KW-0456">Lyase</keyword>
<keyword evidence="4" id="KW-0444">Lipid biosynthesis</keyword>
<evidence type="ECO:0000313" key="14">
    <source>
        <dbReference type="EMBL" id="PIL29520.1"/>
    </source>
</evidence>
<evidence type="ECO:0000313" key="15">
    <source>
        <dbReference type="Proteomes" id="UP000230002"/>
    </source>
</evidence>
<evidence type="ECO:0000256" key="4">
    <source>
        <dbReference type="ARBA" id="ARBA00022516"/>
    </source>
</evidence>
<dbReference type="EC" id="4.1.1.65" evidence="3"/>
<gene>
    <name evidence="14" type="ORF">GSI_08328</name>
</gene>
<keyword evidence="13" id="KW-0812">Transmembrane</keyword>
<dbReference type="Pfam" id="PF02666">
    <property type="entry name" value="PS_Dcarbxylase"/>
    <property type="match status" value="1"/>
</dbReference>